<proteinExistence type="predicted"/>
<reference evidence="1 2" key="1">
    <citation type="submission" date="2019-08" db="EMBL/GenBank/DDBJ databases">
        <title>The genome of the soybean aphid Biotype 1, its phylome, world population structure and adaptation to the North American continent.</title>
        <authorList>
            <person name="Giordano R."/>
            <person name="Donthu R.K."/>
            <person name="Hernandez A.G."/>
            <person name="Wright C.L."/>
            <person name="Zimin A.V."/>
        </authorList>
    </citation>
    <scope>NUCLEOTIDE SEQUENCE [LARGE SCALE GENOMIC DNA]</scope>
    <source>
        <tissue evidence="1">Whole aphids</tissue>
    </source>
</reference>
<dbReference type="Proteomes" id="UP000475862">
    <property type="component" value="Unassembled WGS sequence"/>
</dbReference>
<gene>
    <name evidence="1" type="ORF">AGLY_005550</name>
</gene>
<comment type="caution">
    <text evidence="1">The sequence shown here is derived from an EMBL/GenBank/DDBJ whole genome shotgun (WGS) entry which is preliminary data.</text>
</comment>
<dbReference type="AlphaFoldDB" id="A0A6G0TU13"/>
<accession>A0A6G0TU13</accession>
<dbReference type="EMBL" id="VYZN01000016">
    <property type="protein sequence ID" value="KAE9538451.1"/>
    <property type="molecule type" value="Genomic_DNA"/>
</dbReference>
<sequence length="197" mass="22774">MESSWRHAKASISQYCLKSFTQITWPNTLYKSDDQDIMTHYWDFVRFIDLVAIIMLDFIKSDIHIKKFLIKNENYSINMYIDTKKDLVYLDSKIKTKTIEIIGFTYRQKKKKIKITDFKINVSSCKNPSLINKSSLKNLLYPQHSPISKSDVNSLNTPAGPDVSSKNTDKYLSLTIPLPLGYTLSLQLTPLQPIGRE</sequence>
<evidence type="ECO:0000313" key="2">
    <source>
        <dbReference type="Proteomes" id="UP000475862"/>
    </source>
</evidence>
<evidence type="ECO:0000313" key="1">
    <source>
        <dbReference type="EMBL" id="KAE9538451.1"/>
    </source>
</evidence>
<protein>
    <submittedName>
        <fullName evidence="1">Uncharacterized protein</fullName>
    </submittedName>
</protein>
<keyword evidence="2" id="KW-1185">Reference proteome</keyword>
<organism evidence="1 2">
    <name type="scientific">Aphis glycines</name>
    <name type="common">Soybean aphid</name>
    <dbReference type="NCBI Taxonomy" id="307491"/>
    <lineage>
        <taxon>Eukaryota</taxon>
        <taxon>Metazoa</taxon>
        <taxon>Ecdysozoa</taxon>
        <taxon>Arthropoda</taxon>
        <taxon>Hexapoda</taxon>
        <taxon>Insecta</taxon>
        <taxon>Pterygota</taxon>
        <taxon>Neoptera</taxon>
        <taxon>Paraneoptera</taxon>
        <taxon>Hemiptera</taxon>
        <taxon>Sternorrhyncha</taxon>
        <taxon>Aphidomorpha</taxon>
        <taxon>Aphidoidea</taxon>
        <taxon>Aphididae</taxon>
        <taxon>Aphidini</taxon>
        <taxon>Aphis</taxon>
        <taxon>Aphis</taxon>
    </lineage>
</organism>
<name>A0A6G0TU13_APHGL</name>